<keyword evidence="2 5" id="KW-0812">Transmembrane</keyword>
<proteinExistence type="predicted"/>
<evidence type="ECO:0008006" key="7">
    <source>
        <dbReference type="Google" id="ProtNLM"/>
    </source>
</evidence>
<evidence type="ECO:0000256" key="4">
    <source>
        <dbReference type="ARBA" id="ARBA00023136"/>
    </source>
</evidence>
<comment type="subcellular location">
    <subcellularLocation>
        <location evidence="1">Endomembrane system</location>
        <topology evidence="1">Multi-pass membrane protein</topology>
    </subcellularLocation>
</comment>
<keyword evidence="3 5" id="KW-1133">Transmembrane helix</keyword>
<feature type="transmembrane region" description="Helical" evidence="5">
    <location>
        <begin position="45"/>
        <end position="64"/>
    </location>
</feature>
<accession>A0A645J6Q1</accession>
<evidence type="ECO:0000256" key="2">
    <source>
        <dbReference type="ARBA" id="ARBA00022692"/>
    </source>
</evidence>
<feature type="transmembrane region" description="Helical" evidence="5">
    <location>
        <begin position="14"/>
        <end position="39"/>
    </location>
</feature>
<keyword evidence="4 5" id="KW-0472">Membrane</keyword>
<name>A0A645J6Q1_9ZZZZ</name>
<evidence type="ECO:0000256" key="1">
    <source>
        <dbReference type="ARBA" id="ARBA00004127"/>
    </source>
</evidence>
<evidence type="ECO:0000256" key="3">
    <source>
        <dbReference type="ARBA" id="ARBA00022989"/>
    </source>
</evidence>
<protein>
    <recommendedName>
        <fullName evidence="7">VIT family protein</fullName>
    </recommendedName>
</protein>
<evidence type="ECO:0000256" key="5">
    <source>
        <dbReference type="SAM" id="Phobius"/>
    </source>
</evidence>
<comment type="caution">
    <text evidence="6">The sequence shown here is derived from an EMBL/GenBank/DDBJ whole genome shotgun (WGS) entry which is preliminary data.</text>
</comment>
<dbReference type="InterPro" id="IPR008217">
    <property type="entry name" value="Ccc1_fam"/>
</dbReference>
<gene>
    <name evidence="6" type="ORF">SDC9_206844</name>
</gene>
<dbReference type="GO" id="GO:0012505">
    <property type="term" value="C:endomembrane system"/>
    <property type="evidence" value="ECO:0007669"/>
    <property type="project" value="UniProtKB-SubCell"/>
</dbReference>
<dbReference type="GO" id="GO:0030026">
    <property type="term" value="P:intracellular manganese ion homeostasis"/>
    <property type="evidence" value="ECO:0007669"/>
    <property type="project" value="InterPro"/>
</dbReference>
<dbReference type="Pfam" id="PF01988">
    <property type="entry name" value="VIT1"/>
    <property type="match status" value="1"/>
</dbReference>
<dbReference type="EMBL" id="VSSQ01132773">
    <property type="protein sequence ID" value="MPN59126.1"/>
    <property type="molecule type" value="Genomic_DNA"/>
</dbReference>
<dbReference type="AlphaFoldDB" id="A0A645J6Q1"/>
<reference evidence="6" key="1">
    <citation type="submission" date="2019-08" db="EMBL/GenBank/DDBJ databases">
        <authorList>
            <person name="Kucharzyk K."/>
            <person name="Murdoch R.W."/>
            <person name="Higgins S."/>
            <person name="Loffler F."/>
        </authorList>
    </citation>
    <scope>NUCLEOTIDE SEQUENCE</scope>
</reference>
<sequence length="95" mass="10245">MESDEELAKDRRDLYMAGLSSFVITVLAAVPALIPILLIPDLHTALFVASAFGATALFFVGYGMSRHIGANRWGMALMFMTIGWAVTVMATFMGG</sequence>
<dbReference type="GO" id="GO:0005384">
    <property type="term" value="F:manganese ion transmembrane transporter activity"/>
    <property type="evidence" value="ECO:0007669"/>
    <property type="project" value="InterPro"/>
</dbReference>
<feature type="transmembrane region" description="Helical" evidence="5">
    <location>
        <begin position="76"/>
        <end position="94"/>
    </location>
</feature>
<evidence type="ECO:0000313" key="6">
    <source>
        <dbReference type="EMBL" id="MPN59126.1"/>
    </source>
</evidence>
<organism evidence="6">
    <name type="scientific">bioreactor metagenome</name>
    <dbReference type="NCBI Taxonomy" id="1076179"/>
    <lineage>
        <taxon>unclassified sequences</taxon>
        <taxon>metagenomes</taxon>
        <taxon>ecological metagenomes</taxon>
    </lineage>
</organism>